<organism evidence="2 3">
    <name type="scientific">Candidatus Spyradosoma merdigallinarum</name>
    <dbReference type="NCBI Taxonomy" id="2840950"/>
    <lineage>
        <taxon>Bacteria</taxon>
        <taxon>Pseudomonadati</taxon>
        <taxon>Verrucomicrobiota</taxon>
        <taxon>Opitutia</taxon>
        <taxon>Opitutia incertae sedis</taxon>
        <taxon>Candidatus Spyradosoma</taxon>
    </lineage>
</organism>
<gene>
    <name evidence="2" type="ORF">IAC75_05700</name>
</gene>
<reference evidence="2" key="2">
    <citation type="journal article" date="2021" name="PeerJ">
        <title>Extensive microbial diversity within the chicken gut microbiome revealed by metagenomics and culture.</title>
        <authorList>
            <person name="Gilroy R."/>
            <person name="Ravi A."/>
            <person name="Getino M."/>
            <person name="Pursley I."/>
            <person name="Horton D.L."/>
            <person name="Alikhan N.F."/>
            <person name="Baker D."/>
            <person name="Gharbi K."/>
            <person name="Hall N."/>
            <person name="Watson M."/>
            <person name="Adriaenssens E.M."/>
            <person name="Foster-Nyarko E."/>
            <person name="Jarju S."/>
            <person name="Secka A."/>
            <person name="Antonio M."/>
            <person name="Oren A."/>
            <person name="Chaudhuri R.R."/>
            <person name="La Ragione R."/>
            <person name="Hildebrand F."/>
            <person name="Pallen M.J."/>
        </authorList>
    </citation>
    <scope>NUCLEOTIDE SEQUENCE</scope>
    <source>
        <strain evidence="2">10669</strain>
    </source>
</reference>
<evidence type="ECO:0000313" key="3">
    <source>
        <dbReference type="Proteomes" id="UP000886812"/>
    </source>
</evidence>
<comment type="caution">
    <text evidence="2">The sequence shown here is derived from an EMBL/GenBank/DDBJ whole genome shotgun (WGS) entry which is preliminary data.</text>
</comment>
<name>A0A9D1NL62_9BACT</name>
<reference evidence="2" key="1">
    <citation type="submission" date="2020-10" db="EMBL/GenBank/DDBJ databases">
        <authorList>
            <person name="Gilroy R."/>
        </authorList>
    </citation>
    <scope>NUCLEOTIDE SEQUENCE</scope>
    <source>
        <strain evidence="2">10669</strain>
    </source>
</reference>
<evidence type="ECO:0000256" key="1">
    <source>
        <dbReference type="SAM" id="SignalP"/>
    </source>
</evidence>
<dbReference type="Proteomes" id="UP000886812">
    <property type="component" value="Unassembled WGS sequence"/>
</dbReference>
<keyword evidence="1" id="KW-0732">Signal</keyword>
<sequence>MKNYISVAALLIAGTAFANADVVVFENPGVTGATNVDVGDLAAGVDAGTSITASLEGGTLSVTNSSGASGKYWGAGITGTIVDGAALDALAAATGLEASALKGLSSGFSHGHANSSLTFSFTGLSASTDYTFSAVFSKSSESGAVLSVGTGTFVSGNYGSLASDSSWNTLDIGSSVLFDGLNTGDPVAVTFVATTDASGNLSFTVNHKSGVSLIGVTPAALPEPSAFGLLAGLGALALVASRRRRK</sequence>
<evidence type="ECO:0008006" key="4">
    <source>
        <dbReference type="Google" id="ProtNLM"/>
    </source>
</evidence>
<dbReference type="EMBL" id="DVOG01000146">
    <property type="protein sequence ID" value="HIV04624.1"/>
    <property type="molecule type" value="Genomic_DNA"/>
</dbReference>
<proteinExistence type="predicted"/>
<protein>
    <recommendedName>
        <fullName evidence="4">PEP-CTERM sorting domain-containing protein</fullName>
    </recommendedName>
</protein>
<feature type="chain" id="PRO_5039439405" description="PEP-CTERM sorting domain-containing protein" evidence="1">
    <location>
        <begin position="21"/>
        <end position="246"/>
    </location>
</feature>
<dbReference type="AlphaFoldDB" id="A0A9D1NL62"/>
<feature type="signal peptide" evidence="1">
    <location>
        <begin position="1"/>
        <end position="20"/>
    </location>
</feature>
<evidence type="ECO:0000313" key="2">
    <source>
        <dbReference type="EMBL" id="HIV04624.1"/>
    </source>
</evidence>
<accession>A0A9D1NL62</accession>